<dbReference type="InterPro" id="IPR020613">
    <property type="entry name" value="Thiolase_CS"/>
</dbReference>
<keyword evidence="11" id="KW-1185">Reference proteome</keyword>
<keyword evidence="3 6" id="KW-0012">Acyltransferase</keyword>
<dbReference type="PANTHER" id="PTHR18919">
    <property type="entry name" value="ACETYL-COA C-ACYLTRANSFERASE"/>
    <property type="match status" value="1"/>
</dbReference>
<feature type="active site" description="Acyl-thioester intermediate" evidence="5">
    <location>
        <position position="88"/>
    </location>
</feature>
<dbReference type="PROSITE" id="PS00099">
    <property type="entry name" value="THIOLASE_3"/>
    <property type="match status" value="1"/>
</dbReference>
<dbReference type="PROSITE" id="PS00098">
    <property type="entry name" value="THIOLASE_1"/>
    <property type="match status" value="1"/>
</dbReference>
<comment type="catalytic activity">
    <reaction evidence="4">
        <text>succinyl-CoA + acetyl-CoA = 3-oxoadipyl-CoA + CoA</text>
        <dbReference type="Rhea" id="RHEA:19481"/>
        <dbReference type="ChEBI" id="CHEBI:57287"/>
        <dbReference type="ChEBI" id="CHEBI:57288"/>
        <dbReference type="ChEBI" id="CHEBI:57292"/>
        <dbReference type="ChEBI" id="CHEBI:57348"/>
        <dbReference type="EC" id="2.3.1.174"/>
    </reaction>
</comment>
<reference evidence="9" key="1">
    <citation type="submission" date="2020-05" db="EMBL/GenBank/DDBJ databases">
        <title>Complete genome sequence of Pseudomonas sp. Sm006.</title>
        <authorList>
            <person name="Takeuchi K."/>
            <person name="Someya N."/>
        </authorList>
    </citation>
    <scope>NUCLEOTIDE SEQUENCE</scope>
    <source>
        <strain evidence="9">Sm006</strain>
    </source>
</reference>
<dbReference type="EMBL" id="AP023081">
    <property type="protein sequence ID" value="BCD83981.1"/>
    <property type="molecule type" value="Genomic_DNA"/>
</dbReference>
<dbReference type="SUPFAM" id="SSF53901">
    <property type="entry name" value="Thiolase-like"/>
    <property type="match status" value="2"/>
</dbReference>
<evidence type="ECO:0000259" key="7">
    <source>
        <dbReference type="Pfam" id="PF00108"/>
    </source>
</evidence>
<dbReference type="PANTHER" id="PTHR18919:SF107">
    <property type="entry name" value="ACETYL-COA ACETYLTRANSFERASE, CYTOSOLIC"/>
    <property type="match status" value="1"/>
</dbReference>
<evidence type="ECO:0000256" key="5">
    <source>
        <dbReference type="PIRSR" id="PIRSR000429-1"/>
    </source>
</evidence>
<dbReference type="PIRSF" id="PIRSF000429">
    <property type="entry name" value="Ac-CoA_Ac_transf"/>
    <property type="match status" value="1"/>
</dbReference>
<sequence length="393" mass="40662">MRDVVIVAATRTAIGAFQGSLARVPAVELGAGVIRSLLARTALEGAMVDEVIMGHVLTAGAGQNTARQAALKAGLPHTVPAMTLNKVCGSGLKAVQLGYQAIACGDAEVIIAGGQESMSLAPYVIPQARTGLRMGHQQVIDTMIRDGLWDAFNDYHMGITAENLAEQYGICRDEQDIFAATSQRRASAAIDSGRFDAEITPVQVPQPKGEPIVFARDEQPRDGTTHASLGRLRAVFKTDGTVTAGNSSTLNDGAAAVLLMSADKAAALGLPTMARVVAAAAAGVDPAIMGVGPVFATCKVLEKAGWQLEDVDLIEANEAFAAQALAVARELRWDSAKVNVNGGAIALGHPIGASGCRILVTLLHEMQRSGARKGLATLCVGGGQGVALAVQRD</sequence>
<dbReference type="RefSeq" id="WP_043246389.1">
    <property type="nucleotide sequence ID" value="NZ_AP023081.1"/>
</dbReference>
<feature type="active site" description="Proton acceptor" evidence="5">
    <location>
        <position position="349"/>
    </location>
</feature>
<comment type="similarity">
    <text evidence="1 6">Belongs to the thiolase-like superfamily. Thiolase family.</text>
</comment>
<dbReference type="GO" id="GO:0044281">
    <property type="term" value="P:small molecule metabolic process"/>
    <property type="evidence" value="ECO:0007669"/>
    <property type="project" value="UniProtKB-ARBA"/>
</dbReference>
<dbReference type="InterPro" id="IPR020610">
    <property type="entry name" value="Thiolase_AS"/>
</dbReference>
<dbReference type="InterPro" id="IPR002155">
    <property type="entry name" value="Thiolase"/>
</dbReference>
<dbReference type="InterPro" id="IPR020616">
    <property type="entry name" value="Thiolase_N"/>
</dbReference>
<dbReference type="AlphaFoldDB" id="A0AAU7Y1E7"/>
<feature type="domain" description="Thiolase N-terminal" evidence="7">
    <location>
        <begin position="4"/>
        <end position="262"/>
    </location>
</feature>
<proteinExistence type="inferred from homology"/>
<feature type="active site" description="Proton acceptor" evidence="5">
    <location>
        <position position="379"/>
    </location>
</feature>
<dbReference type="Proteomes" id="UP001064896">
    <property type="component" value="Chromosome"/>
</dbReference>
<evidence type="ECO:0000313" key="10">
    <source>
        <dbReference type="EMBL" id="XBY62642.1"/>
    </source>
</evidence>
<keyword evidence="2 6" id="KW-0808">Transferase</keyword>
<dbReference type="GO" id="GO:0003985">
    <property type="term" value="F:acetyl-CoA C-acetyltransferase activity"/>
    <property type="evidence" value="ECO:0007669"/>
    <property type="project" value="UniProtKB-EC"/>
</dbReference>
<protein>
    <submittedName>
        <fullName evidence="10">Acetyl-CoA C-acetyltransferase</fullName>
        <ecNumber evidence="10">2.3.1.9</ecNumber>
    </submittedName>
    <submittedName>
        <fullName evidence="9">Acetyl-CoA acetyltransferase</fullName>
    </submittedName>
</protein>
<name>A0AAU7Y1E7_9PSED</name>
<evidence type="ECO:0000256" key="2">
    <source>
        <dbReference type="ARBA" id="ARBA00022679"/>
    </source>
</evidence>
<gene>
    <name evidence="9" type="primary">atoB_1</name>
    <name evidence="10" type="ORF">ABS648_22200</name>
    <name evidence="9" type="ORF">PSm6_03880</name>
</gene>
<evidence type="ECO:0000313" key="11">
    <source>
        <dbReference type="Proteomes" id="UP001064896"/>
    </source>
</evidence>
<dbReference type="Pfam" id="PF00108">
    <property type="entry name" value="Thiolase_N"/>
    <property type="match status" value="1"/>
</dbReference>
<dbReference type="FunFam" id="3.40.47.10:FF:000010">
    <property type="entry name" value="Acetyl-CoA acetyltransferase (Thiolase)"/>
    <property type="match status" value="1"/>
</dbReference>
<dbReference type="PROSITE" id="PS00737">
    <property type="entry name" value="THIOLASE_2"/>
    <property type="match status" value="1"/>
</dbReference>
<evidence type="ECO:0000313" key="9">
    <source>
        <dbReference type="EMBL" id="BCD83981.1"/>
    </source>
</evidence>
<evidence type="ECO:0000256" key="1">
    <source>
        <dbReference type="ARBA" id="ARBA00010982"/>
    </source>
</evidence>
<evidence type="ECO:0000256" key="3">
    <source>
        <dbReference type="ARBA" id="ARBA00023315"/>
    </source>
</evidence>
<dbReference type="InterPro" id="IPR020615">
    <property type="entry name" value="Thiolase_acyl_enz_int_AS"/>
</dbReference>
<dbReference type="InterPro" id="IPR020617">
    <property type="entry name" value="Thiolase_C"/>
</dbReference>
<dbReference type="EMBL" id="CP158373">
    <property type="protein sequence ID" value="XBY62642.1"/>
    <property type="molecule type" value="Genomic_DNA"/>
</dbReference>
<dbReference type="CDD" id="cd00751">
    <property type="entry name" value="thiolase"/>
    <property type="match status" value="1"/>
</dbReference>
<reference evidence="10" key="2">
    <citation type="submission" date="2023-08" db="EMBL/GenBank/DDBJ databases">
        <title>Increased levels of nutrients transform a symbiont into a lethal pathobiont.</title>
        <authorList>
            <person name="Lachnit T."/>
            <person name="Ulrich L."/>
            <person name="Willmer F.M."/>
            <person name="Hasenbein T."/>
            <person name="Steiner L.X."/>
            <person name="Wolters M."/>
            <person name="Herbst E.M."/>
            <person name="Deines P."/>
        </authorList>
    </citation>
    <scope>NUCLEOTIDE SEQUENCE</scope>
    <source>
        <strain evidence="10">T3</strain>
    </source>
</reference>
<evidence type="ECO:0000256" key="4">
    <source>
        <dbReference type="ARBA" id="ARBA00048527"/>
    </source>
</evidence>
<organism evidence="10">
    <name type="scientific">Pseudomonas solani</name>
    <dbReference type="NCBI Taxonomy" id="2731552"/>
    <lineage>
        <taxon>Bacteria</taxon>
        <taxon>Pseudomonadati</taxon>
        <taxon>Pseudomonadota</taxon>
        <taxon>Gammaproteobacteria</taxon>
        <taxon>Pseudomonadales</taxon>
        <taxon>Pseudomonadaceae</taxon>
        <taxon>Pseudomonas</taxon>
    </lineage>
</organism>
<dbReference type="GO" id="GO:0033812">
    <property type="term" value="F:3-oxoadipyl-CoA thiolase activity"/>
    <property type="evidence" value="ECO:0007669"/>
    <property type="project" value="UniProtKB-EC"/>
</dbReference>
<feature type="domain" description="Thiolase C-terminal" evidence="8">
    <location>
        <begin position="271"/>
        <end position="392"/>
    </location>
</feature>
<dbReference type="InterPro" id="IPR016039">
    <property type="entry name" value="Thiolase-like"/>
</dbReference>
<dbReference type="Pfam" id="PF02803">
    <property type="entry name" value="Thiolase_C"/>
    <property type="match status" value="1"/>
</dbReference>
<accession>A0AAU7Y1E7</accession>
<evidence type="ECO:0000259" key="8">
    <source>
        <dbReference type="Pfam" id="PF02803"/>
    </source>
</evidence>
<dbReference type="NCBIfam" id="NF004206">
    <property type="entry name" value="PRK05656.1"/>
    <property type="match status" value="1"/>
</dbReference>
<evidence type="ECO:0000256" key="6">
    <source>
        <dbReference type="RuleBase" id="RU003557"/>
    </source>
</evidence>
<dbReference type="EC" id="2.3.1.9" evidence="10"/>
<dbReference type="Gene3D" id="3.40.47.10">
    <property type="match status" value="2"/>
</dbReference>
<dbReference type="NCBIfam" id="TIGR01930">
    <property type="entry name" value="AcCoA-C-Actrans"/>
    <property type="match status" value="1"/>
</dbReference>